<protein>
    <submittedName>
        <fullName evidence="3">IS110 family transposase</fullName>
    </submittedName>
</protein>
<evidence type="ECO:0000313" key="3">
    <source>
        <dbReference type="EMBL" id="XAN06843.1"/>
    </source>
</evidence>
<evidence type="ECO:0000313" key="4">
    <source>
        <dbReference type="Proteomes" id="UP001442841"/>
    </source>
</evidence>
<name>A0ABZ3FPV6_9ACTN</name>
<dbReference type="InterPro" id="IPR047650">
    <property type="entry name" value="Transpos_IS110"/>
</dbReference>
<feature type="domain" description="Transposase IS116/IS110/IS902 C-terminal" evidence="2">
    <location>
        <begin position="269"/>
        <end position="345"/>
    </location>
</feature>
<evidence type="ECO:0000259" key="1">
    <source>
        <dbReference type="Pfam" id="PF01548"/>
    </source>
</evidence>
<dbReference type="Pfam" id="PF01548">
    <property type="entry name" value="DEDD_Tnp_IS110"/>
    <property type="match status" value="1"/>
</dbReference>
<organism evidence="3 4">
    <name type="scientific">Ammonicoccus fulvus</name>
    <dbReference type="NCBI Taxonomy" id="3138240"/>
    <lineage>
        <taxon>Bacteria</taxon>
        <taxon>Bacillati</taxon>
        <taxon>Actinomycetota</taxon>
        <taxon>Actinomycetes</taxon>
        <taxon>Propionibacteriales</taxon>
        <taxon>Propionibacteriaceae</taxon>
        <taxon>Ammonicoccus</taxon>
    </lineage>
</organism>
<dbReference type="RefSeq" id="WP_425308280.1">
    <property type="nucleotide sequence ID" value="NZ_CP154795.1"/>
</dbReference>
<dbReference type="Proteomes" id="UP001442841">
    <property type="component" value="Chromosome"/>
</dbReference>
<dbReference type="InterPro" id="IPR003346">
    <property type="entry name" value="Transposase_20"/>
</dbReference>
<dbReference type="NCBIfam" id="NF033542">
    <property type="entry name" value="transpos_IS110"/>
    <property type="match status" value="1"/>
</dbReference>
<dbReference type="InterPro" id="IPR002525">
    <property type="entry name" value="Transp_IS110-like_N"/>
</dbReference>
<evidence type="ECO:0000259" key="2">
    <source>
        <dbReference type="Pfam" id="PF02371"/>
    </source>
</evidence>
<dbReference type="EMBL" id="CP154795">
    <property type="protein sequence ID" value="XAN06843.1"/>
    <property type="molecule type" value="Genomic_DNA"/>
</dbReference>
<keyword evidence="4" id="KW-1185">Reference proteome</keyword>
<dbReference type="Pfam" id="PF02371">
    <property type="entry name" value="Transposase_20"/>
    <property type="match status" value="1"/>
</dbReference>
<dbReference type="PANTHER" id="PTHR33055">
    <property type="entry name" value="TRANSPOSASE FOR INSERTION SEQUENCE ELEMENT IS1111A"/>
    <property type="match status" value="1"/>
</dbReference>
<sequence>MFTGSEDEEQIIERVAALDIGKAEIVCCVRLPAPAGKTRRVQEVTTHSTMVGSLSELADRLVTLGIERVVMEATSDYWRAPFYLFEAHGLEPWLVNAKDVRHLPGRPKTDVLDAVWLCKVAERQMLRPSFVPPADIRRLRGLTRDRVDLVNARNATKNRVEKLLEEACIKLSVVASDIHGVSGRAMMDAMIAGERDPKVLAEMARSRMRSKIHLLEDAFAGLKVGTFDAQHRFRLRLMLQRIDRDNADIAAVDTQIEVLLAPFADAVAQLDEIPGIGPKAAAVIIAEIGIDMTRFPTPGHLASWARFAPGIKSSAGKSTGNGSTGHGNRYLARAIGEAAVSAGRTDTFLGVRYRRIARRRGTKKAMVAVGRSILIIVWHLLADPEARFNDLGPDHYDKRVSTTAKRRSHIRGLEALGYTVTLQPAA</sequence>
<dbReference type="PANTHER" id="PTHR33055:SF15">
    <property type="entry name" value="TRANSPOSASE-RELATED"/>
    <property type="match status" value="1"/>
</dbReference>
<gene>
    <name evidence="3" type="ORF">AADG42_05815</name>
</gene>
<accession>A0ABZ3FPV6</accession>
<reference evidence="3 4" key="1">
    <citation type="submission" date="2024-04" db="EMBL/GenBank/DDBJ databases">
        <title>Isolation of an actinomycete strain from pig manure.</title>
        <authorList>
            <person name="Gong T."/>
            <person name="Yu Z."/>
            <person name="An M."/>
            <person name="Wei C."/>
            <person name="Yang W."/>
            <person name="Liu L."/>
        </authorList>
    </citation>
    <scope>NUCLEOTIDE SEQUENCE [LARGE SCALE GENOMIC DNA]</scope>
    <source>
        <strain evidence="3 4">ZF39</strain>
    </source>
</reference>
<proteinExistence type="predicted"/>
<feature type="domain" description="Transposase IS110-like N-terminal" evidence="1">
    <location>
        <begin position="17"/>
        <end position="168"/>
    </location>
</feature>